<keyword evidence="4" id="KW-1185">Reference proteome</keyword>
<evidence type="ECO:0000313" key="3">
    <source>
        <dbReference type="EMBL" id="MFB9760145.1"/>
    </source>
</evidence>
<dbReference type="PANTHER" id="PTHR13947">
    <property type="entry name" value="GNAT FAMILY N-ACETYLTRANSFERASE"/>
    <property type="match status" value="1"/>
</dbReference>
<proteinExistence type="predicted"/>
<dbReference type="PROSITE" id="PS51186">
    <property type="entry name" value="GNAT"/>
    <property type="match status" value="1"/>
</dbReference>
<keyword evidence="1 3" id="KW-0808">Transferase</keyword>
<comment type="caution">
    <text evidence="3">The sequence shown here is derived from an EMBL/GenBank/DDBJ whole genome shotgun (WGS) entry which is preliminary data.</text>
</comment>
<organism evidence="3 4">
    <name type="scientific">Ectobacillus funiculus</name>
    <dbReference type="NCBI Taxonomy" id="137993"/>
    <lineage>
        <taxon>Bacteria</taxon>
        <taxon>Bacillati</taxon>
        <taxon>Bacillota</taxon>
        <taxon>Bacilli</taxon>
        <taxon>Bacillales</taxon>
        <taxon>Bacillaceae</taxon>
        <taxon>Ectobacillus</taxon>
    </lineage>
</organism>
<accession>A0ABV5WII9</accession>
<dbReference type="Pfam" id="PF00583">
    <property type="entry name" value="Acetyltransf_1"/>
    <property type="match status" value="1"/>
</dbReference>
<dbReference type="CDD" id="cd04301">
    <property type="entry name" value="NAT_SF"/>
    <property type="match status" value="1"/>
</dbReference>
<dbReference type="EC" id="2.3.-.-" evidence="3"/>
<dbReference type="Gene3D" id="3.40.630.30">
    <property type="match status" value="1"/>
</dbReference>
<dbReference type="GO" id="GO:0016746">
    <property type="term" value="F:acyltransferase activity"/>
    <property type="evidence" value="ECO:0007669"/>
    <property type="project" value="UniProtKB-KW"/>
</dbReference>
<protein>
    <submittedName>
        <fullName evidence="3">GNAT family N-acetyltransferase</fullName>
        <ecNumber evidence="3">2.3.-.-</ecNumber>
    </submittedName>
</protein>
<keyword evidence="3" id="KW-0012">Acyltransferase</keyword>
<dbReference type="Proteomes" id="UP001589609">
    <property type="component" value="Unassembled WGS sequence"/>
</dbReference>
<dbReference type="PANTHER" id="PTHR13947:SF37">
    <property type="entry name" value="LD18367P"/>
    <property type="match status" value="1"/>
</dbReference>
<dbReference type="InterPro" id="IPR050769">
    <property type="entry name" value="NAT_camello-type"/>
</dbReference>
<feature type="domain" description="N-acetyltransferase" evidence="2">
    <location>
        <begin position="1"/>
        <end position="143"/>
    </location>
</feature>
<evidence type="ECO:0000259" key="2">
    <source>
        <dbReference type="PROSITE" id="PS51186"/>
    </source>
</evidence>
<dbReference type="InterPro" id="IPR016181">
    <property type="entry name" value="Acyl_CoA_acyltransferase"/>
</dbReference>
<evidence type="ECO:0000256" key="1">
    <source>
        <dbReference type="ARBA" id="ARBA00022679"/>
    </source>
</evidence>
<name>A0ABV5WII9_9BACI</name>
<dbReference type="SUPFAM" id="SSF55729">
    <property type="entry name" value="Acyl-CoA N-acyltransferases (Nat)"/>
    <property type="match status" value="1"/>
</dbReference>
<evidence type="ECO:0000313" key="4">
    <source>
        <dbReference type="Proteomes" id="UP001589609"/>
    </source>
</evidence>
<dbReference type="EMBL" id="JBHMAF010000108">
    <property type="protein sequence ID" value="MFB9760145.1"/>
    <property type="molecule type" value="Genomic_DNA"/>
</dbReference>
<dbReference type="InterPro" id="IPR000182">
    <property type="entry name" value="GNAT_dom"/>
</dbReference>
<sequence>MKIRKATIKDIPELVSLMEQLGYPTSVEKMKIRFNNIESNSSYHTLVADDNGKVVGMVGLCSGIFYEHDGSYVRIVAFVVDSSYRRKGIGKKLIQEAESWAKKQGSISIILNSGNREERKDAHQFYLSMGYEAKSIGFGKSIF</sequence>
<dbReference type="RefSeq" id="WP_379950474.1">
    <property type="nucleotide sequence ID" value="NZ_JBHMAF010000108.1"/>
</dbReference>
<reference evidence="3 4" key="1">
    <citation type="submission" date="2024-09" db="EMBL/GenBank/DDBJ databases">
        <authorList>
            <person name="Sun Q."/>
            <person name="Mori K."/>
        </authorList>
    </citation>
    <scope>NUCLEOTIDE SEQUENCE [LARGE SCALE GENOMIC DNA]</scope>
    <source>
        <strain evidence="3 4">JCM 11201</strain>
    </source>
</reference>
<gene>
    <name evidence="3" type="ORF">ACFFMS_17415</name>
</gene>